<gene>
    <name evidence="4" type="primary">fliW</name>
    <name evidence="5" type="ORF">J2X07_002138</name>
</gene>
<keyword evidence="4" id="KW-0143">Chaperone</keyword>
<dbReference type="InterPro" id="IPR003775">
    <property type="entry name" value="Flagellar_assembly_factor_FliW"/>
</dbReference>
<keyword evidence="2 4" id="KW-1005">Bacterial flagellum biogenesis</keyword>
<dbReference type="Pfam" id="PF02623">
    <property type="entry name" value="FliW"/>
    <property type="match status" value="1"/>
</dbReference>
<dbReference type="PANTHER" id="PTHR39190">
    <property type="entry name" value="FLAGELLAR ASSEMBLY FACTOR FLIW"/>
    <property type="match status" value="1"/>
</dbReference>
<comment type="similarity">
    <text evidence="4">Belongs to the FliW family.</text>
</comment>
<dbReference type="EMBL" id="JAVDWA010000003">
    <property type="protein sequence ID" value="MDR7073152.1"/>
    <property type="molecule type" value="Genomic_DNA"/>
</dbReference>
<name>A0ABU1U132_9BACL</name>
<evidence type="ECO:0000256" key="3">
    <source>
        <dbReference type="ARBA" id="ARBA00022845"/>
    </source>
</evidence>
<evidence type="ECO:0000256" key="2">
    <source>
        <dbReference type="ARBA" id="ARBA00022795"/>
    </source>
</evidence>
<comment type="subunit">
    <text evidence="4">Interacts with translational regulator CsrA and flagellin(s).</text>
</comment>
<organism evidence="5 6">
    <name type="scientific">Fictibacillus barbaricus</name>
    <dbReference type="NCBI Taxonomy" id="182136"/>
    <lineage>
        <taxon>Bacteria</taxon>
        <taxon>Bacillati</taxon>
        <taxon>Bacillota</taxon>
        <taxon>Bacilli</taxon>
        <taxon>Bacillales</taxon>
        <taxon>Fictibacillaceae</taxon>
        <taxon>Fictibacillus</taxon>
    </lineage>
</organism>
<dbReference type="SUPFAM" id="SSF141457">
    <property type="entry name" value="BH3618-like"/>
    <property type="match status" value="1"/>
</dbReference>
<comment type="caution">
    <text evidence="5">The sequence shown here is derived from an EMBL/GenBank/DDBJ whole genome shotgun (WGS) entry which is preliminary data.</text>
</comment>
<keyword evidence="5" id="KW-0969">Cilium</keyword>
<dbReference type="InterPro" id="IPR024046">
    <property type="entry name" value="Flagellar_assmbl_FliW_dom_sf"/>
</dbReference>
<comment type="subcellular location">
    <subcellularLocation>
        <location evidence="4">Cytoplasm</location>
    </subcellularLocation>
</comment>
<dbReference type="HAMAP" id="MF_01185">
    <property type="entry name" value="FliW"/>
    <property type="match status" value="1"/>
</dbReference>
<evidence type="ECO:0000313" key="5">
    <source>
        <dbReference type="EMBL" id="MDR7073152.1"/>
    </source>
</evidence>
<evidence type="ECO:0000256" key="4">
    <source>
        <dbReference type="HAMAP-Rule" id="MF_01185"/>
    </source>
</evidence>
<keyword evidence="6" id="KW-1185">Reference proteome</keyword>
<comment type="function">
    <text evidence="4">Acts as an anti-CsrA protein, binds CsrA and prevents it from repressing translation of its target genes, one of which is flagellin. Binds to flagellin and participates in the assembly of the flagellum.</text>
</comment>
<keyword evidence="1 4" id="KW-0963">Cytoplasm</keyword>
<accession>A0ABU1U132</accession>
<dbReference type="NCBIfam" id="NF009793">
    <property type="entry name" value="PRK13285.1-1"/>
    <property type="match status" value="1"/>
</dbReference>
<dbReference type="RefSeq" id="WP_310258646.1">
    <property type="nucleotide sequence ID" value="NZ_JAVDWA010000003.1"/>
</dbReference>
<dbReference type="Gene3D" id="2.30.290.10">
    <property type="entry name" value="BH3618-like"/>
    <property type="match status" value="1"/>
</dbReference>
<keyword evidence="3 4" id="KW-0810">Translation regulation</keyword>
<protein>
    <recommendedName>
        <fullName evidence="4">Flagellar assembly factor FliW</fullName>
    </recommendedName>
</protein>
<reference evidence="5 6" key="1">
    <citation type="submission" date="2023-07" db="EMBL/GenBank/DDBJ databases">
        <title>Sorghum-associated microbial communities from plants grown in Nebraska, USA.</title>
        <authorList>
            <person name="Schachtman D."/>
        </authorList>
    </citation>
    <scope>NUCLEOTIDE SEQUENCE [LARGE SCALE GENOMIC DNA]</scope>
    <source>
        <strain evidence="5 6">BE211</strain>
    </source>
</reference>
<sequence length="147" mass="17014">MILHTKFEEEIEIRESDIIHFEQGLPGFEEEKQFVLVPIEDTLFSILQSVSTKELAFFTVNPFLFFKEYDFELTESVQEQLNINNESDVMVQVILTINDPFEKSTANLQAPVVINHKENLAKQVVLTDSRYQTRHALTESTFVSQEG</sequence>
<dbReference type="PANTHER" id="PTHR39190:SF1">
    <property type="entry name" value="FLAGELLAR ASSEMBLY FACTOR FLIW"/>
    <property type="match status" value="1"/>
</dbReference>
<keyword evidence="5" id="KW-0282">Flagellum</keyword>
<keyword evidence="5" id="KW-0966">Cell projection</keyword>
<dbReference type="Proteomes" id="UP001258181">
    <property type="component" value="Unassembled WGS sequence"/>
</dbReference>
<evidence type="ECO:0000256" key="1">
    <source>
        <dbReference type="ARBA" id="ARBA00022490"/>
    </source>
</evidence>
<proteinExistence type="inferred from homology"/>
<evidence type="ECO:0000313" key="6">
    <source>
        <dbReference type="Proteomes" id="UP001258181"/>
    </source>
</evidence>